<accession>A0A9Q9UBZ9</accession>
<gene>
    <name evidence="3" type="ORF">C2S_8669</name>
</gene>
<evidence type="ECO:0000313" key="3">
    <source>
        <dbReference type="EMBL" id="VTT72583.1"/>
    </source>
</evidence>
<dbReference type="Proteomes" id="UP000760494">
    <property type="component" value="Unassembled WGS sequence"/>
</dbReference>
<feature type="transmembrane region" description="Helical" evidence="2">
    <location>
        <begin position="134"/>
        <end position="157"/>
    </location>
</feature>
<keyword evidence="2" id="KW-0472">Membrane</keyword>
<reference evidence="3" key="1">
    <citation type="submission" date="2019-05" db="EMBL/GenBank/DDBJ databases">
        <authorList>
            <person name="Piombo E."/>
        </authorList>
    </citation>
    <scope>NUCLEOTIDE SEQUENCE</scope>
    <source>
        <strain evidence="3">C2S</strain>
    </source>
</reference>
<evidence type="ECO:0000256" key="1">
    <source>
        <dbReference type="SAM" id="MobiDB-lite"/>
    </source>
</evidence>
<keyword evidence="2" id="KW-1133">Transmembrane helix</keyword>
<dbReference type="EMBL" id="CABFJX010000346">
    <property type="protein sequence ID" value="VTT72583.1"/>
    <property type="molecule type" value="Genomic_DNA"/>
</dbReference>
<feature type="region of interest" description="Disordered" evidence="1">
    <location>
        <begin position="20"/>
        <end position="41"/>
    </location>
</feature>
<evidence type="ECO:0000256" key="2">
    <source>
        <dbReference type="SAM" id="Phobius"/>
    </source>
</evidence>
<keyword evidence="2" id="KW-0812">Transmembrane</keyword>
<feature type="transmembrane region" description="Helical" evidence="2">
    <location>
        <begin position="47"/>
        <end position="71"/>
    </location>
</feature>
<dbReference type="AlphaFoldDB" id="A0A9Q9UBZ9"/>
<feature type="transmembrane region" description="Helical" evidence="2">
    <location>
        <begin position="590"/>
        <end position="611"/>
    </location>
</feature>
<evidence type="ECO:0000313" key="4">
    <source>
        <dbReference type="Proteomes" id="UP000760494"/>
    </source>
</evidence>
<sequence>MDEAARLELRSLISSTASRESGKTPVLHSSGVGKPLRQSSPSWSRRVGLAVLLLLIPIAYSVILAMMAHLHGKKQSSFGDTVLEVLSVASTLWPILFAAVLGPLLKSIALFRAERGSRLGSLEFLLTSQTTASALKNILTMGWIGSWAIGIIAMWSLSPLGGQAALRSLGLQPNPISTKTPATYYLGNNRSQVFQYYRAGASVFFGASAGASLISDMRTILSTSFSTQDILVSHANTSSPHYNKTITDLGGKWEASRSGRRDLWRNVRIPFLELLPGCESDDPHAWVSVPQDEIVPYASLIGLPIRGGSFERPGNSSMTVHFNYQTLSCGNAFNGSEWARNGSTSLWYHNTSSSVPLRYQYMGQAAPNMGYPNIWFDFPNTSTLAEHFSATFDMEPQSKLQLVMGGGCTDAAYHTTEMLRLCDISTSYIDMQIGCIRATVDADLVCQAKQARHTPSYPVKGNLTALSSWRLGPGTLRELPFTGASHHVSEPSTLEIYLRDPLGVFQRIRGGYMDDPETTNKLGCFTFLPPEIIERRLATVLNTITMSTYEVNVLTGGKGLSLDGGPVLWQNTTATWTEFDRDIYKLNKPWFITTVLSTVVLMICAVANIVVRQRIRAPDFLDSVAGLTRDSQFVDVSQEGSGESGSNRLEMIKDVKVRICDVYPEREIGKIALTTELNGPKLRWDRRGDKNMVLYMTPQSIIMLLR</sequence>
<feature type="transmembrane region" description="Helical" evidence="2">
    <location>
        <begin position="91"/>
        <end position="113"/>
    </location>
</feature>
<comment type="caution">
    <text evidence="3">The sequence shown here is derived from an EMBL/GenBank/DDBJ whole genome shotgun (WGS) entry which is preliminary data.</text>
</comment>
<proteinExistence type="predicted"/>
<organism evidence="3 4">
    <name type="scientific">Fusarium fujikuroi</name>
    <name type="common">Bakanae and foot rot disease fungus</name>
    <name type="synonym">Gibberella fujikuroi</name>
    <dbReference type="NCBI Taxonomy" id="5127"/>
    <lineage>
        <taxon>Eukaryota</taxon>
        <taxon>Fungi</taxon>
        <taxon>Dikarya</taxon>
        <taxon>Ascomycota</taxon>
        <taxon>Pezizomycotina</taxon>
        <taxon>Sordariomycetes</taxon>
        <taxon>Hypocreomycetidae</taxon>
        <taxon>Hypocreales</taxon>
        <taxon>Nectriaceae</taxon>
        <taxon>Fusarium</taxon>
        <taxon>Fusarium fujikuroi species complex</taxon>
    </lineage>
</organism>
<protein>
    <submittedName>
        <fullName evidence="3">Uncharacterized protein</fullName>
    </submittedName>
</protein>
<name>A0A9Q9UBZ9_FUSFU</name>